<dbReference type="Pfam" id="PF07683">
    <property type="entry name" value="CobW_C"/>
    <property type="match status" value="1"/>
</dbReference>
<keyword evidence="5" id="KW-1185">Reference proteome</keyword>
<dbReference type="Gene3D" id="3.40.50.300">
    <property type="entry name" value="P-loop containing nucleotide triphosphate hydrolases"/>
    <property type="match status" value="1"/>
</dbReference>
<comment type="function">
    <text evidence="1">Zinc chaperone that directly transfers zinc cofactor to target proteins, thereby activating them. Zinc is transferred from the CXCC motif in the GTPase domain to the zinc binding site in target proteins in a process requiring GTP hydrolysis.</text>
</comment>
<name>A0ABP9ZSC1_9GAMM</name>
<feature type="domain" description="CobW C-terminal" evidence="3">
    <location>
        <begin position="245"/>
        <end position="324"/>
    </location>
</feature>
<dbReference type="InterPro" id="IPR011629">
    <property type="entry name" value="CobW-like_C"/>
</dbReference>
<evidence type="ECO:0000313" key="4">
    <source>
        <dbReference type="EMBL" id="GAA6132334.1"/>
    </source>
</evidence>
<feature type="domain" description="CobW/HypB/UreG nucleotide-binding" evidence="2">
    <location>
        <begin position="9"/>
        <end position="176"/>
    </location>
</feature>
<protein>
    <submittedName>
        <fullName evidence="4">CobW family GTP-binding protein</fullName>
    </submittedName>
</protein>
<sequence length="328" mass="35371">MPAMLTQIPTHLIGGPLGAGKTSLLQSLLRQRPAGERWALLINEFGQVGLDRALLGSNANPAQGVTLSEIPGGCLCCVNGLPFQVGLGRLLRKARPDRVFIEASGLGHPAALLRQLAEPPWQGVLALQPLIIVLDAASLSAGQPLADSQHQALPLAGLLLCNKAEGFDAGCQHRLQQQLPATATVVFTTQGELHWQAVPKSPGKSASRDLPQAAEAPAVLPDLWLNPAHWRLSHQLQQAPFSLGWRMSPQEQFSLAKLQHWLEVASWQRAKGIVNTDQGWRAFNLLPGAAIAWTDSPWREDNRVELIVTDSTQANALEQGLRAATLSQ</sequence>
<evidence type="ECO:0000259" key="3">
    <source>
        <dbReference type="Pfam" id="PF07683"/>
    </source>
</evidence>
<dbReference type="SUPFAM" id="SSF52540">
    <property type="entry name" value="P-loop containing nucleoside triphosphate hydrolases"/>
    <property type="match status" value="1"/>
</dbReference>
<comment type="caution">
    <text evidence="4">The sequence shown here is derived from an EMBL/GenBank/DDBJ whole genome shotgun (WGS) entry which is preliminary data.</text>
</comment>
<evidence type="ECO:0000256" key="1">
    <source>
        <dbReference type="ARBA" id="ARBA00045658"/>
    </source>
</evidence>
<reference evidence="4 5" key="1">
    <citation type="submission" date="2024-04" db="EMBL/GenBank/DDBJ databases">
        <title>Draft genome sequence of Halopseudomonas sabulinigri NBRC 116187.</title>
        <authorList>
            <person name="Miyakawa T."/>
            <person name="Kusuya Y."/>
            <person name="Miura T."/>
        </authorList>
    </citation>
    <scope>NUCLEOTIDE SEQUENCE [LARGE SCALE GENOMIC DNA]</scope>
    <source>
        <strain evidence="4 5">4NH20-0042</strain>
    </source>
</reference>
<dbReference type="Pfam" id="PF02492">
    <property type="entry name" value="cobW"/>
    <property type="match status" value="1"/>
</dbReference>
<dbReference type="EMBL" id="BAABWD010000003">
    <property type="protein sequence ID" value="GAA6132334.1"/>
    <property type="molecule type" value="Genomic_DNA"/>
</dbReference>
<evidence type="ECO:0000259" key="2">
    <source>
        <dbReference type="Pfam" id="PF02492"/>
    </source>
</evidence>
<dbReference type="PANTHER" id="PTHR13748:SF46">
    <property type="entry name" value="ZINC CHAPERONE YEIR"/>
    <property type="match status" value="1"/>
</dbReference>
<dbReference type="InterPro" id="IPR003495">
    <property type="entry name" value="CobW/HypB/UreG_nucleotide-bd"/>
</dbReference>
<proteinExistence type="predicted"/>
<dbReference type="InterPro" id="IPR027417">
    <property type="entry name" value="P-loop_NTPase"/>
</dbReference>
<evidence type="ECO:0000313" key="5">
    <source>
        <dbReference type="Proteomes" id="UP001486808"/>
    </source>
</evidence>
<accession>A0ABP9ZSC1</accession>
<dbReference type="Proteomes" id="UP001486808">
    <property type="component" value="Unassembled WGS sequence"/>
</dbReference>
<organism evidence="4 5">
    <name type="scientific">Halopseudomonas sabulinigri</name>
    <dbReference type="NCBI Taxonomy" id="472181"/>
    <lineage>
        <taxon>Bacteria</taxon>
        <taxon>Pseudomonadati</taxon>
        <taxon>Pseudomonadota</taxon>
        <taxon>Gammaproteobacteria</taxon>
        <taxon>Pseudomonadales</taxon>
        <taxon>Pseudomonadaceae</taxon>
        <taxon>Halopseudomonas</taxon>
    </lineage>
</organism>
<dbReference type="InterPro" id="IPR051316">
    <property type="entry name" value="Zinc-reg_GTPase_activator"/>
</dbReference>
<dbReference type="PANTHER" id="PTHR13748">
    <property type="entry name" value="COBW-RELATED"/>
    <property type="match status" value="1"/>
</dbReference>
<gene>
    <name evidence="4" type="ORF">NBRC116187_26940</name>
</gene>